<organism evidence="2 3">
    <name type="scientific">Lithohypha guttulata</name>
    <dbReference type="NCBI Taxonomy" id="1690604"/>
    <lineage>
        <taxon>Eukaryota</taxon>
        <taxon>Fungi</taxon>
        <taxon>Dikarya</taxon>
        <taxon>Ascomycota</taxon>
        <taxon>Pezizomycotina</taxon>
        <taxon>Eurotiomycetes</taxon>
        <taxon>Chaetothyriomycetidae</taxon>
        <taxon>Chaetothyriales</taxon>
        <taxon>Trichomeriaceae</taxon>
        <taxon>Lithohypha</taxon>
    </lineage>
</organism>
<dbReference type="InterPro" id="IPR007218">
    <property type="entry name" value="DNA_pol_delta_4"/>
</dbReference>
<gene>
    <name evidence="2" type="ORF">LTR05_006105</name>
</gene>
<evidence type="ECO:0008006" key="4">
    <source>
        <dbReference type="Google" id="ProtNLM"/>
    </source>
</evidence>
<dbReference type="Pfam" id="PF04081">
    <property type="entry name" value="DNA_pol_delta_4"/>
    <property type="match status" value="1"/>
</dbReference>
<keyword evidence="3" id="KW-1185">Reference proteome</keyword>
<protein>
    <recommendedName>
        <fullName evidence="4">DNA polymerase delta subunit 4</fullName>
    </recommendedName>
</protein>
<dbReference type="Proteomes" id="UP001309876">
    <property type="component" value="Unassembled WGS sequence"/>
</dbReference>
<comment type="caution">
    <text evidence="2">The sequence shown here is derived from an EMBL/GenBank/DDBJ whole genome shotgun (WGS) entry which is preliminary data.</text>
</comment>
<reference evidence="2 3" key="1">
    <citation type="submission" date="2023-08" db="EMBL/GenBank/DDBJ databases">
        <title>Black Yeasts Isolated from many extreme environments.</title>
        <authorList>
            <person name="Coleine C."/>
            <person name="Stajich J.E."/>
            <person name="Selbmann L."/>
        </authorList>
    </citation>
    <scope>NUCLEOTIDE SEQUENCE [LARGE SCALE GENOMIC DNA]</scope>
    <source>
        <strain evidence="2 3">CCFEE 5910</strain>
    </source>
</reference>
<feature type="compositionally biased region" description="Polar residues" evidence="1">
    <location>
        <begin position="30"/>
        <end position="45"/>
    </location>
</feature>
<evidence type="ECO:0000256" key="1">
    <source>
        <dbReference type="SAM" id="MobiDB-lite"/>
    </source>
</evidence>
<proteinExistence type="predicted"/>
<dbReference type="GO" id="GO:0006261">
    <property type="term" value="P:DNA-templated DNA replication"/>
    <property type="evidence" value="ECO:0007669"/>
    <property type="project" value="TreeGrafter"/>
</dbReference>
<evidence type="ECO:0000313" key="2">
    <source>
        <dbReference type="EMBL" id="KAK5083602.1"/>
    </source>
</evidence>
<dbReference type="GO" id="GO:0043625">
    <property type="term" value="C:delta DNA polymerase complex"/>
    <property type="evidence" value="ECO:0007669"/>
    <property type="project" value="TreeGrafter"/>
</dbReference>
<name>A0AAN7SWR0_9EURO</name>
<dbReference type="GO" id="GO:0003887">
    <property type="term" value="F:DNA-directed DNA polymerase activity"/>
    <property type="evidence" value="ECO:0007669"/>
    <property type="project" value="TreeGrafter"/>
</dbReference>
<dbReference type="PANTHER" id="PTHR14303:SF0">
    <property type="entry name" value="DNA POLYMERASE DELTA SUBUNIT 4"/>
    <property type="match status" value="1"/>
</dbReference>
<evidence type="ECO:0000313" key="3">
    <source>
        <dbReference type="Proteomes" id="UP001309876"/>
    </source>
</evidence>
<dbReference type="PANTHER" id="PTHR14303">
    <property type="entry name" value="DNA POLYMERASE DELTA SUBUNIT 4"/>
    <property type="match status" value="1"/>
</dbReference>
<sequence>MPPKTRRAASGPTARAGQSMLSFKGRVSKPTDSTTALKNAKTQLNEPAKEIITSEIVKQSTPEPEVQPKQTGKGKAPQVESPVRILPPPSRKKKVRRSAGEQNEAAAYEAAEKQANDLSDARITKFWKAEENKRLAPQIHQQGVHMHEKILRHFDLSSEYGPCIGITRLRRWKRARALSLNPPIEVLAVILREEAKENRKGGTRDAGRIAYIDELSGARDLAVAA</sequence>
<dbReference type="GO" id="GO:0000731">
    <property type="term" value="P:DNA synthesis involved in DNA repair"/>
    <property type="evidence" value="ECO:0007669"/>
    <property type="project" value="InterPro"/>
</dbReference>
<feature type="region of interest" description="Disordered" evidence="1">
    <location>
        <begin position="1"/>
        <end position="105"/>
    </location>
</feature>
<accession>A0AAN7SWR0</accession>
<dbReference type="EMBL" id="JAVRRJ010000006">
    <property type="protein sequence ID" value="KAK5083602.1"/>
    <property type="molecule type" value="Genomic_DNA"/>
</dbReference>
<dbReference type="AlphaFoldDB" id="A0AAN7SWR0"/>